<feature type="transmembrane region" description="Helical" evidence="18">
    <location>
        <begin position="66"/>
        <end position="84"/>
    </location>
</feature>
<accession>A0A5J5EVU7</accession>
<evidence type="ECO:0000313" key="19">
    <source>
        <dbReference type="EMBL" id="KAA8904804.1"/>
    </source>
</evidence>
<keyword evidence="19" id="KW-0830">Ubiquinone</keyword>
<evidence type="ECO:0000256" key="18">
    <source>
        <dbReference type="SAM" id="Phobius"/>
    </source>
</evidence>
<keyword evidence="13 18" id="KW-0472">Membrane</keyword>
<dbReference type="InterPro" id="IPR019329">
    <property type="entry name" value="NADH_UbQ_OxRdtase_ESSS_su"/>
</dbReference>
<gene>
    <name evidence="19" type="ORF">FN846DRAFT_890724</name>
</gene>
<evidence type="ECO:0000256" key="8">
    <source>
        <dbReference type="ARBA" id="ARBA00022792"/>
    </source>
</evidence>
<keyword evidence="20" id="KW-1185">Reference proteome</keyword>
<evidence type="ECO:0000256" key="6">
    <source>
        <dbReference type="ARBA" id="ARBA00022660"/>
    </source>
</evidence>
<evidence type="ECO:0000256" key="9">
    <source>
        <dbReference type="ARBA" id="ARBA00022946"/>
    </source>
</evidence>
<dbReference type="Pfam" id="PF10183">
    <property type="entry name" value="ESSS"/>
    <property type="match status" value="1"/>
</dbReference>
<comment type="similarity">
    <text evidence="3">Belongs to the complex I NDUFB11 subunit family.</text>
</comment>
<keyword evidence="11 18" id="KW-1133">Transmembrane helix</keyword>
<name>A0A5J5EVU7_9PEZI</name>
<evidence type="ECO:0000256" key="14">
    <source>
        <dbReference type="ARBA" id="ARBA00030753"/>
    </source>
</evidence>
<keyword evidence="10" id="KW-0249">Electron transport</keyword>
<evidence type="ECO:0000256" key="1">
    <source>
        <dbReference type="ARBA" id="ARBA00003195"/>
    </source>
</evidence>
<feature type="region of interest" description="Disordered" evidence="17">
    <location>
        <begin position="1"/>
        <end position="36"/>
    </location>
</feature>
<evidence type="ECO:0000256" key="15">
    <source>
        <dbReference type="ARBA" id="ARBA00031387"/>
    </source>
</evidence>
<dbReference type="GO" id="GO:0005743">
    <property type="term" value="C:mitochondrial inner membrane"/>
    <property type="evidence" value="ECO:0007669"/>
    <property type="project" value="UniProtKB-SubCell"/>
</dbReference>
<dbReference type="EMBL" id="VXIS01000104">
    <property type="protein sequence ID" value="KAA8904804.1"/>
    <property type="molecule type" value="Genomic_DNA"/>
</dbReference>
<dbReference type="InParanoid" id="A0A5J5EVU7"/>
<reference evidence="19 20" key="1">
    <citation type="submission" date="2019-09" db="EMBL/GenBank/DDBJ databases">
        <title>Draft genome of the ectomycorrhizal ascomycete Sphaerosporella brunnea.</title>
        <authorList>
            <consortium name="DOE Joint Genome Institute"/>
            <person name="Benucci G.M."/>
            <person name="Marozzi G."/>
            <person name="Antonielli L."/>
            <person name="Sanchez S."/>
            <person name="Marco P."/>
            <person name="Wang X."/>
            <person name="Falini L.B."/>
            <person name="Barry K."/>
            <person name="Haridas S."/>
            <person name="Lipzen A."/>
            <person name="Labutti K."/>
            <person name="Grigoriev I.V."/>
            <person name="Murat C."/>
            <person name="Martin F."/>
            <person name="Albertini E."/>
            <person name="Donnini D."/>
            <person name="Bonito G."/>
        </authorList>
    </citation>
    <scope>NUCLEOTIDE SEQUENCE [LARGE SCALE GENOMIC DNA]</scope>
    <source>
        <strain evidence="19 20">Sb_GMNB300</strain>
    </source>
</reference>
<evidence type="ECO:0000256" key="11">
    <source>
        <dbReference type="ARBA" id="ARBA00022989"/>
    </source>
</evidence>
<proteinExistence type="inferred from homology"/>
<keyword evidence="12" id="KW-0496">Mitochondrion</keyword>
<evidence type="ECO:0000256" key="16">
    <source>
        <dbReference type="ARBA" id="ARBA00046528"/>
    </source>
</evidence>
<comment type="subcellular location">
    <subcellularLocation>
        <location evidence="2">Mitochondrion inner membrane</location>
        <topology evidence="2">Single-pass membrane protein</topology>
    </subcellularLocation>
</comment>
<keyword evidence="8" id="KW-0999">Mitochondrion inner membrane</keyword>
<dbReference type="AlphaFoldDB" id="A0A5J5EVU7"/>
<keyword evidence="5" id="KW-0813">Transport</keyword>
<sequence length="129" mass="14348">MHSRHLLRPTLRAVRSSSSSTTTTTTTTAKLGRRHGHGLHYDPPSGWLFGQDPATAPKGRESWENIMYYGFFGSFFVAGVAYAYKPDTNIETWALEEARRRLETEGAVPDSTTPVKITEQLKTVSGKDC</sequence>
<comment type="function">
    <text evidence="1">Accessory subunit of the mitochondrial membrane respiratory chain NADH dehydrogenase (Complex I), that is believed not to be involved in catalysis. Complex I functions in the transfer of electrons from NADH to the respiratory chain. The immediate electron acceptor for the enzyme is believed to be ubiquinone.</text>
</comment>
<feature type="compositionally biased region" description="Low complexity" evidence="17">
    <location>
        <begin position="16"/>
        <end position="28"/>
    </location>
</feature>
<evidence type="ECO:0000256" key="4">
    <source>
        <dbReference type="ARBA" id="ARBA00018632"/>
    </source>
</evidence>
<keyword evidence="9" id="KW-0809">Transit peptide</keyword>
<evidence type="ECO:0000256" key="17">
    <source>
        <dbReference type="SAM" id="MobiDB-lite"/>
    </source>
</evidence>
<dbReference type="PANTHER" id="PTHR40637:SF1">
    <property type="entry name" value="ESSS SUBUNIT OF NADH:UBIQUINONE OXIDOREDUCTASE (COMPLEX I) PROTEIN"/>
    <property type="match status" value="1"/>
</dbReference>
<keyword evidence="6" id="KW-0679">Respiratory chain</keyword>
<evidence type="ECO:0000256" key="3">
    <source>
        <dbReference type="ARBA" id="ARBA00008915"/>
    </source>
</evidence>
<dbReference type="PANTHER" id="PTHR40637">
    <property type="entry name" value="ESSS SUBUNIT OF NADH:UBIQUINONE OXIDOREDUCTASE (COMPLEX I) PROTEIN"/>
    <property type="match status" value="1"/>
</dbReference>
<dbReference type="OrthoDB" id="2147978at2759"/>
<protein>
    <recommendedName>
        <fullName evidence="4">NADH dehydrogenase [ubiquinone] 1 beta subcomplex subunit 11, mitochondrial</fullName>
    </recommendedName>
    <alternativeName>
        <fullName evidence="15">Complex I-ESSS</fullName>
    </alternativeName>
    <alternativeName>
        <fullName evidence="14">NADH-ubiquinone oxidoreductase ESSS subunit</fullName>
    </alternativeName>
</protein>
<evidence type="ECO:0000256" key="7">
    <source>
        <dbReference type="ARBA" id="ARBA00022692"/>
    </source>
</evidence>
<dbReference type="Proteomes" id="UP000326924">
    <property type="component" value="Unassembled WGS sequence"/>
</dbReference>
<evidence type="ECO:0000256" key="10">
    <source>
        <dbReference type="ARBA" id="ARBA00022982"/>
    </source>
</evidence>
<evidence type="ECO:0000256" key="13">
    <source>
        <dbReference type="ARBA" id="ARBA00023136"/>
    </source>
</evidence>
<keyword evidence="7 18" id="KW-0812">Transmembrane</keyword>
<evidence type="ECO:0000313" key="20">
    <source>
        <dbReference type="Proteomes" id="UP000326924"/>
    </source>
</evidence>
<comment type="subunit">
    <text evidence="16">Complex I is composed of 45 different subunits. Interacts with BCAP31.</text>
</comment>
<organism evidence="19 20">
    <name type="scientific">Sphaerosporella brunnea</name>
    <dbReference type="NCBI Taxonomy" id="1250544"/>
    <lineage>
        <taxon>Eukaryota</taxon>
        <taxon>Fungi</taxon>
        <taxon>Dikarya</taxon>
        <taxon>Ascomycota</taxon>
        <taxon>Pezizomycotina</taxon>
        <taxon>Pezizomycetes</taxon>
        <taxon>Pezizales</taxon>
        <taxon>Pyronemataceae</taxon>
        <taxon>Sphaerosporella</taxon>
    </lineage>
</organism>
<evidence type="ECO:0000256" key="12">
    <source>
        <dbReference type="ARBA" id="ARBA00023128"/>
    </source>
</evidence>
<evidence type="ECO:0000256" key="2">
    <source>
        <dbReference type="ARBA" id="ARBA00004434"/>
    </source>
</evidence>
<evidence type="ECO:0000256" key="5">
    <source>
        <dbReference type="ARBA" id="ARBA00022448"/>
    </source>
</evidence>
<comment type="caution">
    <text evidence="19">The sequence shown here is derived from an EMBL/GenBank/DDBJ whole genome shotgun (WGS) entry which is preliminary data.</text>
</comment>